<dbReference type="GO" id="GO:0009055">
    <property type="term" value="F:electron transfer activity"/>
    <property type="evidence" value="ECO:0007669"/>
    <property type="project" value="TreeGrafter"/>
</dbReference>
<dbReference type="InterPro" id="IPR046980">
    <property type="entry name" value="KefG/KefF"/>
</dbReference>
<evidence type="ECO:0000256" key="1">
    <source>
        <dbReference type="ARBA" id="ARBA00023002"/>
    </source>
</evidence>
<dbReference type="EMBL" id="BMAY01000012">
    <property type="protein sequence ID" value="GFZ27535.1"/>
    <property type="molecule type" value="Genomic_DNA"/>
</dbReference>
<dbReference type="InterPro" id="IPR029039">
    <property type="entry name" value="Flavoprotein-like_sf"/>
</dbReference>
<accession>A0A916QKW4</accession>
<keyword evidence="4" id="KW-1185">Reference proteome</keyword>
<protein>
    <recommendedName>
        <fullName evidence="2">Flavodoxin-like fold domain-containing protein</fullName>
    </recommendedName>
</protein>
<dbReference type="Pfam" id="PF02525">
    <property type="entry name" value="Flavodoxin_2"/>
    <property type="match status" value="1"/>
</dbReference>
<sequence length="99" mass="10824">MLEYGWAYGTGGTALHGKELVLAVSPGADNYGREKFAKYTVHELLRPLQAMSRLVGMDFKVPFITVGASSIGKAEIAQQAKKYDTYLHETALPTLGDFD</sequence>
<dbReference type="PANTHER" id="PTHR47307:SF1">
    <property type="entry name" value="GLUTATHIONE-REGULATED POTASSIUM-EFFLUX SYSTEM ANCILLARY PROTEIN KEFG"/>
    <property type="match status" value="1"/>
</dbReference>
<evidence type="ECO:0000313" key="3">
    <source>
        <dbReference type="EMBL" id="GFZ27535.1"/>
    </source>
</evidence>
<gene>
    <name evidence="3" type="ORF">LCB40_14150</name>
</gene>
<feature type="domain" description="Flavodoxin-like fold" evidence="2">
    <location>
        <begin position="2"/>
        <end position="86"/>
    </location>
</feature>
<dbReference type="AlphaFoldDB" id="A0A916QKW4"/>
<dbReference type="InterPro" id="IPR003680">
    <property type="entry name" value="Flavodoxin_fold"/>
</dbReference>
<dbReference type="Gene3D" id="3.40.50.360">
    <property type="match status" value="1"/>
</dbReference>
<keyword evidence="1" id="KW-0560">Oxidoreductase</keyword>
<proteinExistence type="predicted"/>
<dbReference type="GO" id="GO:0010181">
    <property type="term" value="F:FMN binding"/>
    <property type="evidence" value="ECO:0007669"/>
    <property type="project" value="TreeGrafter"/>
</dbReference>
<dbReference type="Proteomes" id="UP000677218">
    <property type="component" value="Unassembled WGS sequence"/>
</dbReference>
<dbReference type="PANTHER" id="PTHR47307">
    <property type="entry name" value="GLUTATHIONE-REGULATED POTASSIUM-EFFLUX SYSTEM ANCILLARY PROTEIN KEFG"/>
    <property type="match status" value="1"/>
</dbReference>
<reference evidence="3" key="1">
    <citation type="submission" date="2020-08" db="EMBL/GenBank/DDBJ databases">
        <title>Taxonomic study for Lactobacillus species isolated from hardwood bark.</title>
        <authorList>
            <person name="Tohno M."/>
            <person name="Tanizawa Y."/>
        </authorList>
    </citation>
    <scope>NUCLEOTIDE SEQUENCE</scope>
    <source>
        <strain evidence="3">B40</strain>
    </source>
</reference>
<dbReference type="GO" id="GO:0003955">
    <property type="term" value="F:NAD(P)H dehydrogenase (quinone) activity"/>
    <property type="evidence" value="ECO:0007669"/>
    <property type="project" value="TreeGrafter"/>
</dbReference>
<evidence type="ECO:0000313" key="4">
    <source>
        <dbReference type="Proteomes" id="UP000677218"/>
    </source>
</evidence>
<comment type="caution">
    <text evidence="3">The sequence shown here is derived from an EMBL/GenBank/DDBJ whole genome shotgun (WGS) entry which is preliminary data.</text>
</comment>
<dbReference type="SUPFAM" id="SSF52218">
    <property type="entry name" value="Flavoproteins"/>
    <property type="match status" value="1"/>
</dbReference>
<name>A0A916QKW4_9LACO</name>
<evidence type="ECO:0000259" key="2">
    <source>
        <dbReference type="Pfam" id="PF02525"/>
    </source>
</evidence>
<organism evidence="3 4">
    <name type="scientific">Lactobacillus corticis</name>
    <dbReference type="NCBI Taxonomy" id="2201249"/>
    <lineage>
        <taxon>Bacteria</taxon>
        <taxon>Bacillati</taxon>
        <taxon>Bacillota</taxon>
        <taxon>Bacilli</taxon>
        <taxon>Lactobacillales</taxon>
        <taxon>Lactobacillaceae</taxon>
        <taxon>Lactobacillus</taxon>
    </lineage>
</organism>